<feature type="domain" description="Glycosyltransferase subfamily 4-like N-terminal" evidence="2">
    <location>
        <begin position="13"/>
        <end position="160"/>
    </location>
</feature>
<reference evidence="3 4" key="2">
    <citation type="submission" date="2019-06" db="EMBL/GenBank/DDBJ databases">
        <authorList>
            <person name="Seo Y."/>
        </authorList>
    </citation>
    <scope>NUCLEOTIDE SEQUENCE [LARGE SCALE GENOMIC DNA]</scope>
    <source>
        <strain evidence="3 4">MaA-Y11</strain>
    </source>
</reference>
<evidence type="ECO:0000259" key="2">
    <source>
        <dbReference type="Pfam" id="PF13439"/>
    </source>
</evidence>
<organism evidence="3 4">
    <name type="scientific">Flavobacterium microcysteis</name>
    <dbReference type="NCBI Taxonomy" id="2596891"/>
    <lineage>
        <taxon>Bacteria</taxon>
        <taxon>Pseudomonadati</taxon>
        <taxon>Bacteroidota</taxon>
        <taxon>Flavobacteriia</taxon>
        <taxon>Flavobacteriales</taxon>
        <taxon>Flavobacteriaceae</taxon>
        <taxon>Flavobacterium</taxon>
    </lineage>
</organism>
<dbReference type="OrthoDB" id="823685at2"/>
<gene>
    <name evidence="3" type="ORF">FJA49_07700</name>
</gene>
<dbReference type="PANTHER" id="PTHR12526:SF630">
    <property type="entry name" value="GLYCOSYLTRANSFERASE"/>
    <property type="match status" value="1"/>
</dbReference>
<evidence type="ECO:0000313" key="4">
    <source>
        <dbReference type="Proteomes" id="UP000319175"/>
    </source>
</evidence>
<name>A0A501QBL8_9FLAO</name>
<dbReference type="EMBL" id="VFJE01000053">
    <property type="protein sequence ID" value="TPD69782.1"/>
    <property type="molecule type" value="Genomic_DNA"/>
</dbReference>
<dbReference type="SUPFAM" id="SSF53756">
    <property type="entry name" value="UDP-Glycosyltransferase/glycogen phosphorylase"/>
    <property type="match status" value="1"/>
</dbReference>
<reference evidence="3 4" key="1">
    <citation type="submission" date="2019-06" db="EMBL/GenBank/DDBJ databases">
        <title>Flavobacterium sp. MaA-Y11 from geoumgang.</title>
        <authorList>
            <person name="Jeong S."/>
        </authorList>
    </citation>
    <scope>NUCLEOTIDE SEQUENCE [LARGE SCALE GENOMIC DNA]</scope>
    <source>
        <strain evidence="3 4">MaA-Y11</strain>
    </source>
</reference>
<dbReference type="Proteomes" id="UP000319175">
    <property type="component" value="Unassembled WGS sequence"/>
</dbReference>
<dbReference type="Pfam" id="PF00534">
    <property type="entry name" value="Glycos_transf_1"/>
    <property type="match status" value="1"/>
</dbReference>
<dbReference type="CDD" id="cd03811">
    <property type="entry name" value="GT4_GT28_WabH-like"/>
    <property type="match status" value="1"/>
</dbReference>
<dbReference type="Gene3D" id="3.40.50.2000">
    <property type="entry name" value="Glycogen Phosphorylase B"/>
    <property type="match status" value="2"/>
</dbReference>
<keyword evidence="4" id="KW-1185">Reference proteome</keyword>
<evidence type="ECO:0000313" key="3">
    <source>
        <dbReference type="EMBL" id="TPD69782.1"/>
    </source>
</evidence>
<keyword evidence="3" id="KW-0808">Transferase</keyword>
<comment type="caution">
    <text evidence="3">The sequence shown here is derived from an EMBL/GenBank/DDBJ whole genome shotgun (WGS) entry which is preliminary data.</text>
</comment>
<dbReference type="AlphaFoldDB" id="A0A501QBL8"/>
<evidence type="ECO:0000259" key="1">
    <source>
        <dbReference type="Pfam" id="PF00534"/>
    </source>
</evidence>
<protein>
    <submittedName>
        <fullName evidence="3">Glycosyltransferase</fullName>
    </submittedName>
</protein>
<dbReference type="RefSeq" id="WP_140000409.1">
    <property type="nucleotide sequence ID" value="NZ_VFJE01000053.1"/>
</dbReference>
<feature type="domain" description="Glycosyl transferase family 1" evidence="1">
    <location>
        <begin position="167"/>
        <end position="334"/>
    </location>
</feature>
<accession>A0A501QBL8</accession>
<dbReference type="InterPro" id="IPR001296">
    <property type="entry name" value="Glyco_trans_1"/>
</dbReference>
<sequence length="363" mass="40925">MRVLQLIDSLEAGGAERMAVNYANSLGVRIAFSALAVTRKEGLLKEQLHETIPYVFLQRKRTIDFQAVSKLKRFVKDNNIAIVHAHGTSYFMAVMLKIAYPKIKIIWHDHHGGRSTQKGYKNAVLKAASRFFDAVVVVNHELKAWAERNLAVSKVVYLPNFAIQNETEQKQTIVKGTDGKRIICLSNLRHPKNHALLLEAFRDFELKNGDWSLHLVGKDSQDEYSSFLKQFIKENHLEDNVFIYGSCPDINAILQQGTIGVLASIYEGFPVTLLEYGLAGLAVVSTNVGYCGEIIEHEKTGLSFNPSDVKMLTAQLQRMAGDEQLRKSMSEALKTRIKQSYSEEIVMNALILQYQNILNAKQK</sequence>
<dbReference type="PANTHER" id="PTHR12526">
    <property type="entry name" value="GLYCOSYLTRANSFERASE"/>
    <property type="match status" value="1"/>
</dbReference>
<dbReference type="GO" id="GO:0016757">
    <property type="term" value="F:glycosyltransferase activity"/>
    <property type="evidence" value="ECO:0007669"/>
    <property type="project" value="InterPro"/>
</dbReference>
<proteinExistence type="predicted"/>
<dbReference type="Pfam" id="PF13439">
    <property type="entry name" value="Glyco_transf_4"/>
    <property type="match status" value="1"/>
</dbReference>
<dbReference type="InterPro" id="IPR028098">
    <property type="entry name" value="Glyco_trans_4-like_N"/>
</dbReference>